<evidence type="ECO:0000313" key="1">
    <source>
        <dbReference type="EMBL" id="ASE39130.1"/>
    </source>
</evidence>
<dbReference type="InterPro" id="IPR004195">
    <property type="entry name" value="Head_decoration_D"/>
</dbReference>
<protein>
    <submittedName>
        <fullName evidence="1">Head decoration protein</fullName>
    </submittedName>
</protein>
<dbReference type="AlphaFoldDB" id="A0A1Z3U7J0"/>
<dbReference type="RefSeq" id="WP_088582449.1">
    <property type="nucleotide sequence ID" value="NZ_CP022048.2"/>
</dbReference>
<organism evidence="1 2">
    <name type="scientific">Brevundimonas vesicularis</name>
    <name type="common">Pseudomonas vesicularis</name>
    <dbReference type="NCBI Taxonomy" id="41276"/>
    <lineage>
        <taxon>Bacteria</taxon>
        <taxon>Pseudomonadati</taxon>
        <taxon>Pseudomonadota</taxon>
        <taxon>Alphaproteobacteria</taxon>
        <taxon>Caulobacterales</taxon>
        <taxon>Caulobacteraceae</taxon>
        <taxon>Brevundimonas</taxon>
    </lineage>
</organism>
<dbReference type="GeneID" id="34014617"/>
<dbReference type="EMBL" id="CP022048">
    <property type="protein sequence ID" value="ASE39130.1"/>
    <property type="molecule type" value="Genomic_DNA"/>
</dbReference>
<accession>A0A1Z3U7J0</accession>
<evidence type="ECO:0000313" key="2">
    <source>
        <dbReference type="Proteomes" id="UP000197050"/>
    </source>
</evidence>
<name>A0A1Z3U7J0_BREVE</name>
<dbReference type="KEGG" id="bvc:CEP68_06235"/>
<sequence length="125" mass="12855">MTPINLKTETDVVKTEGPNRYSRDEIVIASGSGIVEVGAVLGKVTASGKYKPVAPGASDGTQVASRISLERVNATSADGPRSVALSRHAEVVQQALVWAGGVTDGQKATALSQLETVGIVARRGV</sequence>
<dbReference type="Proteomes" id="UP000197050">
    <property type="component" value="Chromosome"/>
</dbReference>
<dbReference type="Pfam" id="PF02924">
    <property type="entry name" value="HDPD"/>
    <property type="match status" value="1"/>
</dbReference>
<gene>
    <name evidence="1" type="ORF">CEP68_06235</name>
</gene>
<reference evidence="2" key="1">
    <citation type="submission" date="2017-06" db="EMBL/GenBank/DDBJ databases">
        <title>FDA dAtabase for Regulatory Grade micrObial Sequences (FDA-ARGOS): Supporting development and validation of Infectious Disease Dx tests.</title>
        <authorList>
            <person name="Minogue T."/>
            <person name="Wolcott M."/>
            <person name="Wasieloski L."/>
            <person name="Aguilar W."/>
            <person name="Moore D."/>
            <person name="Tallon L."/>
            <person name="Sadzewicz L."/>
            <person name="Sengamalay N."/>
            <person name="Ott S."/>
            <person name="Godinez A."/>
            <person name="Nagaraj S."/>
            <person name="Nadendla S."/>
            <person name="Geyer C."/>
            <person name="Sichtig H."/>
        </authorList>
    </citation>
    <scope>NUCLEOTIDE SEQUENCE [LARGE SCALE GENOMIC DNA]</scope>
    <source>
        <strain evidence="2">FDAARGOS_289</strain>
    </source>
</reference>
<proteinExistence type="predicted"/>
<dbReference type="Gene3D" id="2.40.300.10">
    <property type="entry name" value="Head decoration protein D"/>
    <property type="match status" value="1"/>
</dbReference>